<comment type="caution">
    <text evidence="2">The sequence shown here is derived from an EMBL/GenBank/DDBJ whole genome shotgun (WGS) entry which is preliminary data.</text>
</comment>
<dbReference type="InterPro" id="IPR027417">
    <property type="entry name" value="P-loop_NTPase"/>
</dbReference>
<dbReference type="Gene3D" id="3.40.50.300">
    <property type="entry name" value="P-loop containing nucleotide triphosphate hydrolases"/>
    <property type="match status" value="1"/>
</dbReference>
<evidence type="ECO:0000259" key="1">
    <source>
        <dbReference type="Pfam" id="PF13614"/>
    </source>
</evidence>
<dbReference type="EMBL" id="SNUZ01000007">
    <property type="protein sequence ID" value="MCL3787261.1"/>
    <property type="molecule type" value="Genomic_DNA"/>
</dbReference>
<evidence type="ECO:0000313" key="2">
    <source>
        <dbReference type="EMBL" id="MCL3787261.1"/>
    </source>
</evidence>
<dbReference type="Pfam" id="PF13614">
    <property type="entry name" value="AAA_31"/>
    <property type="match status" value="1"/>
</dbReference>
<gene>
    <name evidence="2" type="ORF">E2N93_04380</name>
</gene>
<name>A0ABT0NG79_9FIRM</name>
<accession>A0ABT0NG79</accession>
<dbReference type="SUPFAM" id="SSF52540">
    <property type="entry name" value="P-loop containing nucleoside triphosphate hydrolases"/>
    <property type="match status" value="1"/>
</dbReference>
<dbReference type="InterPro" id="IPR050678">
    <property type="entry name" value="DNA_Partitioning_ATPase"/>
</dbReference>
<dbReference type="InterPro" id="IPR025669">
    <property type="entry name" value="AAA_dom"/>
</dbReference>
<sequence>MRYISFYNVKGGTAKTHSAISFAIILAKKYNKRVLFVDIDPQSSATKSLGCYNENDEEGILSIADIMLSKDNIASKAIQHCKYGFDVIPSSFDLLGANIRVSSDLLRPQQLRLKKQLEPLENDYDFCIFDFSPYPTITAVNALCISDDVLVPIKLGKYGTDGLENVIESVFEVKEYNPKLVIKGCFATVYEKSKVNSNGLSELKEALAPFGLPVFNTYIRKTCKVVESEDSDPVVISAPSCTASKDYYALVEEYLQSIS</sequence>
<proteinExistence type="predicted"/>
<protein>
    <submittedName>
        <fullName evidence="2">ParA family protein</fullName>
    </submittedName>
</protein>
<organism evidence="2 3">
    <name type="scientific">Ruminococcus bromii</name>
    <dbReference type="NCBI Taxonomy" id="40518"/>
    <lineage>
        <taxon>Bacteria</taxon>
        <taxon>Bacillati</taxon>
        <taxon>Bacillota</taxon>
        <taxon>Clostridia</taxon>
        <taxon>Eubacteriales</taxon>
        <taxon>Oscillospiraceae</taxon>
        <taxon>Ruminococcus</taxon>
    </lineage>
</organism>
<dbReference type="Proteomes" id="UP001056693">
    <property type="component" value="Unassembled WGS sequence"/>
</dbReference>
<dbReference type="PANTHER" id="PTHR13696:SF52">
    <property type="entry name" value="PARA FAMILY PROTEIN CT_582"/>
    <property type="match status" value="1"/>
</dbReference>
<dbReference type="RefSeq" id="WP_249376245.1">
    <property type="nucleotide sequence ID" value="NZ_SNUZ01000007.1"/>
</dbReference>
<dbReference type="PANTHER" id="PTHR13696">
    <property type="entry name" value="P-LOOP CONTAINING NUCLEOSIDE TRIPHOSPHATE HYDROLASE"/>
    <property type="match status" value="1"/>
</dbReference>
<keyword evidence="3" id="KW-1185">Reference proteome</keyword>
<feature type="domain" description="AAA" evidence="1">
    <location>
        <begin position="1"/>
        <end position="181"/>
    </location>
</feature>
<evidence type="ECO:0000313" key="3">
    <source>
        <dbReference type="Proteomes" id="UP001056693"/>
    </source>
</evidence>
<reference evidence="2 3" key="1">
    <citation type="submission" date="2019-03" db="EMBL/GenBank/DDBJ databases">
        <authorList>
            <person name="Molinero N."/>
            <person name="Sanchez B."/>
            <person name="Walker A."/>
            <person name="Duncan S."/>
            <person name="Delgado S."/>
            <person name="Margolles A."/>
        </authorList>
    </citation>
    <scope>NUCLEOTIDE SEQUENCE [LARGE SCALE GENOMIC DNA]</scope>
    <source>
        <strain evidence="2 3">IPLA60002</strain>
    </source>
</reference>
<dbReference type="CDD" id="cd02042">
    <property type="entry name" value="ParAB_family"/>
    <property type="match status" value="1"/>
</dbReference>